<dbReference type="EMBL" id="NIDE01000017">
    <property type="protein sequence ID" value="OWK35460.1"/>
    <property type="molecule type" value="Genomic_DNA"/>
</dbReference>
<keyword evidence="2" id="KW-1185">Reference proteome</keyword>
<accession>A0A225D1I0</accession>
<proteinExistence type="predicted"/>
<name>A0A225D1I0_9BACT</name>
<evidence type="ECO:0000313" key="1">
    <source>
        <dbReference type="EMBL" id="OWK35460.1"/>
    </source>
</evidence>
<comment type="caution">
    <text evidence="1">The sequence shown here is derived from an EMBL/GenBank/DDBJ whole genome shotgun (WGS) entry which is preliminary data.</text>
</comment>
<protein>
    <submittedName>
        <fullName evidence="1">Uncharacterized protein</fullName>
    </submittedName>
</protein>
<dbReference type="Proteomes" id="UP000214646">
    <property type="component" value="Unassembled WGS sequence"/>
</dbReference>
<gene>
    <name evidence="1" type="ORF">FRUB_08023</name>
</gene>
<sequence>MWEVATASSSPWFSGPFGFCLARAKPTHFKACQGQLGFFIPSELSEAA</sequence>
<reference evidence="2" key="1">
    <citation type="submission" date="2017-06" db="EMBL/GenBank/DDBJ databases">
        <title>Genome analysis of Fimbriiglobus ruber SP5, the first member of the order Planctomycetales with confirmed chitinolytic capability.</title>
        <authorList>
            <person name="Ravin N.V."/>
            <person name="Rakitin A.L."/>
            <person name="Ivanova A.A."/>
            <person name="Beletsky A.V."/>
            <person name="Kulichevskaya I.S."/>
            <person name="Mardanov A.V."/>
            <person name="Dedysh S.N."/>
        </authorList>
    </citation>
    <scope>NUCLEOTIDE SEQUENCE [LARGE SCALE GENOMIC DNA]</scope>
    <source>
        <strain evidence="2">SP5</strain>
    </source>
</reference>
<evidence type="ECO:0000313" key="2">
    <source>
        <dbReference type="Proteomes" id="UP000214646"/>
    </source>
</evidence>
<organism evidence="1 2">
    <name type="scientific">Fimbriiglobus ruber</name>
    <dbReference type="NCBI Taxonomy" id="1908690"/>
    <lineage>
        <taxon>Bacteria</taxon>
        <taxon>Pseudomonadati</taxon>
        <taxon>Planctomycetota</taxon>
        <taxon>Planctomycetia</taxon>
        <taxon>Gemmatales</taxon>
        <taxon>Gemmataceae</taxon>
        <taxon>Fimbriiglobus</taxon>
    </lineage>
</organism>
<dbReference type="AlphaFoldDB" id="A0A225D1I0"/>